<dbReference type="Pfam" id="PF00329">
    <property type="entry name" value="Complex1_30kDa"/>
    <property type="match status" value="1"/>
</dbReference>
<keyword evidence="7" id="KW-1185">Reference proteome</keyword>
<evidence type="ECO:0000259" key="5">
    <source>
        <dbReference type="Pfam" id="PF00329"/>
    </source>
</evidence>
<accession>A0A1H0V138</accession>
<keyword evidence="3" id="KW-0874">Quinone</keyword>
<dbReference type="EC" id="7.1.1.-" evidence="3"/>
<dbReference type="AlphaFoldDB" id="A0A1H0V138"/>
<dbReference type="NCBIfam" id="TIGR01961">
    <property type="entry name" value="NuoC_fam"/>
    <property type="match status" value="1"/>
</dbReference>
<dbReference type="SUPFAM" id="SSF143243">
    <property type="entry name" value="Nqo5-like"/>
    <property type="match status" value="1"/>
</dbReference>
<dbReference type="Gene3D" id="3.30.460.80">
    <property type="entry name" value="NADH:ubiquinone oxidoreductase, 30kDa subunit"/>
    <property type="match status" value="1"/>
</dbReference>
<dbReference type="STRING" id="443156.SAMN04489867_3604"/>
<feature type="region of interest" description="Disordered" evidence="4">
    <location>
        <begin position="1"/>
        <end position="67"/>
    </location>
</feature>
<comment type="subunit">
    <text evidence="3">NDH-1 is composed of 14 different subunits. Subunits NuoB, C, D, E, F, and G constitute the peripheral sector of the complex.</text>
</comment>
<dbReference type="HAMAP" id="MF_01357">
    <property type="entry name" value="NDH1_NuoC"/>
    <property type="match status" value="1"/>
</dbReference>
<keyword evidence="3" id="KW-0472">Membrane</keyword>
<evidence type="ECO:0000256" key="2">
    <source>
        <dbReference type="ARBA" id="ARBA00022448"/>
    </source>
</evidence>
<feature type="compositionally biased region" description="Low complexity" evidence="4">
    <location>
        <begin position="35"/>
        <end position="49"/>
    </location>
</feature>
<dbReference type="RefSeq" id="WP_331712515.1">
    <property type="nucleotide sequence ID" value="NZ_LT629711.1"/>
</dbReference>
<feature type="region of interest" description="Disordered" evidence="4">
    <location>
        <begin position="277"/>
        <end position="307"/>
    </location>
</feature>
<evidence type="ECO:0000256" key="1">
    <source>
        <dbReference type="ARBA" id="ARBA00007569"/>
    </source>
</evidence>
<organism evidence="6 7">
    <name type="scientific">Pedococcus dokdonensis</name>
    <dbReference type="NCBI Taxonomy" id="443156"/>
    <lineage>
        <taxon>Bacteria</taxon>
        <taxon>Bacillati</taxon>
        <taxon>Actinomycetota</taxon>
        <taxon>Actinomycetes</taxon>
        <taxon>Micrococcales</taxon>
        <taxon>Intrasporangiaceae</taxon>
        <taxon>Pedococcus</taxon>
    </lineage>
</organism>
<dbReference type="GO" id="GO:0050136">
    <property type="term" value="F:NADH dehydrogenase (quinone) (non-electrogenic) activity"/>
    <property type="evidence" value="ECO:0007669"/>
    <property type="project" value="UniProtKB-UniRule"/>
</dbReference>
<keyword evidence="3" id="KW-1003">Cell membrane</keyword>
<gene>
    <name evidence="3" type="primary">nuoC</name>
    <name evidence="6" type="ORF">SAMN04489867_3604</name>
</gene>
<comment type="similarity">
    <text evidence="1 3">Belongs to the complex I 30 kDa subunit family.</text>
</comment>
<dbReference type="PANTHER" id="PTHR10884">
    <property type="entry name" value="NADH DEHYDROGENASE UBIQUINONE IRON-SULFUR PROTEIN 3"/>
    <property type="match status" value="1"/>
</dbReference>
<dbReference type="EMBL" id="LT629711">
    <property type="protein sequence ID" value="SDP72035.1"/>
    <property type="molecule type" value="Genomic_DNA"/>
</dbReference>
<dbReference type="GO" id="GO:0005886">
    <property type="term" value="C:plasma membrane"/>
    <property type="evidence" value="ECO:0007669"/>
    <property type="project" value="UniProtKB-SubCell"/>
</dbReference>
<keyword evidence="3" id="KW-1278">Translocase</keyword>
<comment type="subcellular location">
    <subcellularLocation>
        <location evidence="3">Cell membrane</location>
        <topology evidence="3">Peripheral membrane protein</topology>
        <orientation evidence="3">Cytoplasmic side</orientation>
    </subcellularLocation>
</comment>
<dbReference type="PANTHER" id="PTHR10884:SF14">
    <property type="entry name" value="NADH DEHYDROGENASE [UBIQUINONE] IRON-SULFUR PROTEIN 3, MITOCHONDRIAL"/>
    <property type="match status" value="1"/>
</dbReference>
<dbReference type="GO" id="GO:0008137">
    <property type="term" value="F:NADH dehydrogenase (ubiquinone) activity"/>
    <property type="evidence" value="ECO:0007669"/>
    <property type="project" value="InterPro"/>
</dbReference>
<dbReference type="InterPro" id="IPR010218">
    <property type="entry name" value="NADH_DH_suC"/>
</dbReference>
<evidence type="ECO:0000313" key="7">
    <source>
        <dbReference type="Proteomes" id="UP000199077"/>
    </source>
</evidence>
<evidence type="ECO:0000256" key="4">
    <source>
        <dbReference type="SAM" id="MobiDB-lite"/>
    </source>
</evidence>
<evidence type="ECO:0000313" key="6">
    <source>
        <dbReference type="EMBL" id="SDP72035.1"/>
    </source>
</evidence>
<dbReference type="NCBIfam" id="NF005856">
    <property type="entry name" value="PRK07785.1"/>
    <property type="match status" value="1"/>
</dbReference>
<protein>
    <recommendedName>
        <fullName evidence="3">NADH-quinone oxidoreductase subunit C</fullName>
        <ecNumber evidence="3">7.1.1.-</ecNumber>
    </recommendedName>
    <alternativeName>
        <fullName evidence="3">NADH dehydrogenase I subunit C</fullName>
    </alternativeName>
    <alternativeName>
        <fullName evidence="3">NDH-1 subunit C</fullName>
    </alternativeName>
</protein>
<dbReference type="Proteomes" id="UP000199077">
    <property type="component" value="Chromosome I"/>
</dbReference>
<reference evidence="7" key="1">
    <citation type="submission" date="2016-10" db="EMBL/GenBank/DDBJ databases">
        <authorList>
            <person name="Varghese N."/>
            <person name="Submissions S."/>
        </authorList>
    </citation>
    <scope>NUCLEOTIDE SEQUENCE [LARGE SCALE GENOMIC DNA]</scope>
    <source>
        <strain evidence="7">DSM 22329</strain>
    </source>
</reference>
<keyword evidence="2 3" id="KW-0813">Transport</keyword>
<sequence length="307" mass="32868">MSDATNDGADDTTDAPAGDQPGQDPKQATANSNIDGTKAADATADKGAGPEQPAPVAEASTIGVQPGEVVDRGTDERLPAAPGTAPDPVVVGERRGMFGATDTGDTTGYGGMVSPILFPGAAVRPYGGYFDEVADHLERGLGAGSTSYGEAVERVVVDRGELTMFVRREHLPAVARALRDDPALRFEICTGVSGVHYPHEEGRELHAVYHFLSITHGGRRVRVEVTAPDADPHIPSIVEIYPANDWHERETWDMFGIEFDGHPSLTRILMPDDWPGHPQRKDYPLGGIPVEYKGATVPPPDQRRSYS</sequence>
<evidence type="ECO:0000256" key="3">
    <source>
        <dbReference type="HAMAP-Rule" id="MF_01357"/>
    </source>
</evidence>
<keyword evidence="3" id="KW-0520">NAD</keyword>
<comment type="catalytic activity">
    <reaction evidence="3">
        <text>a quinone + NADH + 5 H(+)(in) = a quinol + NAD(+) + 4 H(+)(out)</text>
        <dbReference type="Rhea" id="RHEA:57888"/>
        <dbReference type="ChEBI" id="CHEBI:15378"/>
        <dbReference type="ChEBI" id="CHEBI:24646"/>
        <dbReference type="ChEBI" id="CHEBI:57540"/>
        <dbReference type="ChEBI" id="CHEBI:57945"/>
        <dbReference type="ChEBI" id="CHEBI:132124"/>
    </reaction>
</comment>
<dbReference type="InterPro" id="IPR001268">
    <property type="entry name" value="NADH_UbQ_OxRdtase_30kDa_su"/>
</dbReference>
<name>A0A1H0V138_9MICO</name>
<feature type="domain" description="NADH:ubiquinone oxidoreductase 30kDa subunit" evidence="5">
    <location>
        <begin position="166"/>
        <end position="287"/>
    </location>
</feature>
<dbReference type="InterPro" id="IPR037232">
    <property type="entry name" value="NADH_quin_OxRdtase_su_C/D-like"/>
</dbReference>
<proteinExistence type="inferred from homology"/>
<comment type="function">
    <text evidence="3">NDH-1 shuttles electrons from NADH, via FMN and iron-sulfur (Fe-S) centers, to quinones in the respiratory chain. The immediate electron acceptor for the enzyme in this species is believed to be a menaquinone. Couples the redox reaction to proton translocation (for every two electrons transferred, four hydrogen ions are translocated across the cytoplasmic membrane), and thus conserves the redox energy in a proton gradient.</text>
</comment>
<dbReference type="GO" id="GO:0048038">
    <property type="term" value="F:quinone binding"/>
    <property type="evidence" value="ECO:0007669"/>
    <property type="project" value="UniProtKB-KW"/>
</dbReference>